<comment type="caution">
    <text evidence="1">The sequence shown here is derived from an EMBL/GenBank/DDBJ whole genome shotgun (WGS) entry which is preliminary data.</text>
</comment>
<proteinExistence type="predicted"/>
<name>A0A3M7T0K4_BRAPC</name>
<dbReference type="EMBL" id="REGN01000484">
    <property type="protein sequence ID" value="RNA41556.1"/>
    <property type="molecule type" value="Genomic_DNA"/>
</dbReference>
<accession>A0A3M7T0K4</accession>
<gene>
    <name evidence="1" type="ORF">BpHYR1_021007</name>
</gene>
<dbReference type="AlphaFoldDB" id="A0A3M7T0K4"/>
<sequence>MFFNVQSVIFSYSIAIQKEKLKKKNLNGFTLKENFKYRFNLLFIKSGHFSNTVLFDCYDIGMNISIEINGKVGKVGVSIVKRIIKTKKKATTVESGATMK</sequence>
<reference evidence="1 2" key="1">
    <citation type="journal article" date="2018" name="Sci. Rep.">
        <title>Genomic signatures of local adaptation to the degree of environmental predictability in rotifers.</title>
        <authorList>
            <person name="Franch-Gras L."/>
            <person name="Hahn C."/>
            <person name="Garcia-Roger E.M."/>
            <person name="Carmona M.J."/>
            <person name="Serra M."/>
            <person name="Gomez A."/>
        </authorList>
    </citation>
    <scope>NUCLEOTIDE SEQUENCE [LARGE SCALE GENOMIC DNA]</scope>
    <source>
        <strain evidence="1">HYR1</strain>
    </source>
</reference>
<organism evidence="1 2">
    <name type="scientific">Brachionus plicatilis</name>
    <name type="common">Marine rotifer</name>
    <name type="synonym">Brachionus muelleri</name>
    <dbReference type="NCBI Taxonomy" id="10195"/>
    <lineage>
        <taxon>Eukaryota</taxon>
        <taxon>Metazoa</taxon>
        <taxon>Spiralia</taxon>
        <taxon>Gnathifera</taxon>
        <taxon>Rotifera</taxon>
        <taxon>Eurotatoria</taxon>
        <taxon>Monogononta</taxon>
        <taxon>Pseudotrocha</taxon>
        <taxon>Ploima</taxon>
        <taxon>Brachionidae</taxon>
        <taxon>Brachionus</taxon>
    </lineage>
</organism>
<protein>
    <submittedName>
        <fullName evidence="1">Uncharacterized protein</fullName>
    </submittedName>
</protein>
<keyword evidence="2" id="KW-1185">Reference proteome</keyword>
<evidence type="ECO:0000313" key="2">
    <source>
        <dbReference type="Proteomes" id="UP000276133"/>
    </source>
</evidence>
<evidence type="ECO:0000313" key="1">
    <source>
        <dbReference type="EMBL" id="RNA41556.1"/>
    </source>
</evidence>
<dbReference type="Proteomes" id="UP000276133">
    <property type="component" value="Unassembled WGS sequence"/>
</dbReference>